<dbReference type="AlphaFoldDB" id="A0A939J763"/>
<dbReference type="InterPro" id="IPR050811">
    <property type="entry name" value="Phosphate_ABC_transporter"/>
</dbReference>
<evidence type="ECO:0000256" key="1">
    <source>
        <dbReference type="ARBA" id="ARBA00022729"/>
    </source>
</evidence>
<dbReference type="Proteomes" id="UP000664779">
    <property type="component" value="Unassembled WGS sequence"/>
</dbReference>
<evidence type="ECO:0000259" key="2">
    <source>
        <dbReference type="Pfam" id="PF12849"/>
    </source>
</evidence>
<dbReference type="Pfam" id="PF12849">
    <property type="entry name" value="PBP_like_2"/>
    <property type="match status" value="1"/>
</dbReference>
<gene>
    <name evidence="3" type="ORF">J0X15_01660</name>
</gene>
<sequence length="319" mass="34325">MILSATVAPSHLPRSTDPITLKREIAIVGNDGMEPLVRALCERYLQIHPDTRFDLTLRGSSTAIRALACDAARVAPMSRAPWAGELAAFRSAKGYAPTGIHIGYTGHGPRAGAKTPPSLYVHKTNPLGGLAMAEVAGIFSSGSPGGDINFWHQLGLAGEWADRRIHLYGLRDDGKYASAFKDAHLSGQAYALHYEALADRRAVIEAVAKDPFGIGCVGWFDAASVSKEVRVLPLSRERGGQTHTPALESVRAGVYPLSAFTSLYFDLAPNTQLQGDLKDYLRLALSDEGQAMVAAMTDTAEGYVPLSPEDLAQERRKLE</sequence>
<feature type="domain" description="PBP" evidence="2">
    <location>
        <begin position="24"/>
        <end position="288"/>
    </location>
</feature>
<protein>
    <submittedName>
        <fullName evidence="3">Substrate-binding domain-containing protein</fullName>
    </submittedName>
</protein>
<keyword evidence="4" id="KW-1185">Reference proteome</keyword>
<dbReference type="RefSeq" id="WP_206937712.1">
    <property type="nucleotide sequence ID" value="NZ_JAFLNF010000001.1"/>
</dbReference>
<reference evidence="3" key="1">
    <citation type="submission" date="2021-03" db="EMBL/GenBank/DDBJ databases">
        <title>Roseibium sp. CAU 1637 isolated from Incheon.</title>
        <authorList>
            <person name="Kim W."/>
        </authorList>
    </citation>
    <scope>NUCLEOTIDE SEQUENCE</scope>
    <source>
        <strain evidence="3">CAU 1637</strain>
    </source>
</reference>
<dbReference type="PANTHER" id="PTHR30570:SF6">
    <property type="entry name" value="PHOSPHATE-BINDING PROTEIN PSTS"/>
    <property type="match status" value="1"/>
</dbReference>
<comment type="caution">
    <text evidence="3">The sequence shown here is derived from an EMBL/GenBank/DDBJ whole genome shotgun (WGS) entry which is preliminary data.</text>
</comment>
<dbReference type="PANTHER" id="PTHR30570">
    <property type="entry name" value="PERIPLASMIC PHOSPHATE BINDING COMPONENT OF PHOSPHATE ABC TRANSPORTER"/>
    <property type="match status" value="1"/>
</dbReference>
<dbReference type="InterPro" id="IPR024370">
    <property type="entry name" value="PBP_domain"/>
</dbReference>
<evidence type="ECO:0000313" key="4">
    <source>
        <dbReference type="Proteomes" id="UP000664779"/>
    </source>
</evidence>
<accession>A0A939J763</accession>
<proteinExistence type="predicted"/>
<evidence type="ECO:0000313" key="3">
    <source>
        <dbReference type="EMBL" id="MBO0343911.1"/>
    </source>
</evidence>
<dbReference type="SUPFAM" id="SSF53850">
    <property type="entry name" value="Periplasmic binding protein-like II"/>
    <property type="match status" value="1"/>
</dbReference>
<dbReference type="Gene3D" id="3.40.190.10">
    <property type="entry name" value="Periplasmic binding protein-like II"/>
    <property type="match status" value="2"/>
</dbReference>
<organism evidence="3 4">
    <name type="scientific">Roseibium limicola</name>
    <dbReference type="NCBI Taxonomy" id="2816037"/>
    <lineage>
        <taxon>Bacteria</taxon>
        <taxon>Pseudomonadati</taxon>
        <taxon>Pseudomonadota</taxon>
        <taxon>Alphaproteobacteria</taxon>
        <taxon>Hyphomicrobiales</taxon>
        <taxon>Stappiaceae</taxon>
        <taxon>Roseibium</taxon>
    </lineage>
</organism>
<dbReference type="EMBL" id="JAFLNF010000001">
    <property type="protein sequence ID" value="MBO0343911.1"/>
    <property type="molecule type" value="Genomic_DNA"/>
</dbReference>
<keyword evidence="1" id="KW-0732">Signal</keyword>
<name>A0A939J763_9HYPH</name>